<dbReference type="Gene3D" id="3.80.10.10">
    <property type="entry name" value="Ribonuclease Inhibitor"/>
    <property type="match status" value="1"/>
</dbReference>
<dbReference type="Proteomes" id="UP001139461">
    <property type="component" value="Unassembled WGS sequence"/>
</dbReference>
<accession>A0A9X1QSM5</accession>
<keyword evidence="3" id="KW-1185">Reference proteome</keyword>
<dbReference type="InterPro" id="IPR001611">
    <property type="entry name" value="Leu-rich_rpt"/>
</dbReference>
<dbReference type="InterPro" id="IPR032675">
    <property type="entry name" value="LRR_dom_sf"/>
</dbReference>
<dbReference type="AlphaFoldDB" id="A0A9X1QSM5"/>
<dbReference type="PROSITE" id="PS51450">
    <property type="entry name" value="LRR"/>
    <property type="match status" value="1"/>
</dbReference>
<reference evidence="2" key="1">
    <citation type="submission" date="2021-09" db="EMBL/GenBank/DDBJ databases">
        <title>Genome of Aequorivita sp. strain F47161.</title>
        <authorList>
            <person name="Wang Y."/>
        </authorList>
    </citation>
    <scope>NUCLEOTIDE SEQUENCE</scope>
    <source>
        <strain evidence="2">F47161</strain>
    </source>
</reference>
<evidence type="ECO:0000256" key="1">
    <source>
        <dbReference type="SAM" id="SignalP"/>
    </source>
</evidence>
<evidence type="ECO:0000313" key="2">
    <source>
        <dbReference type="EMBL" id="MCG2418646.1"/>
    </source>
</evidence>
<organism evidence="2 3">
    <name type="scientific">Aequorivita vitellina</name>
    <dbReference type="NCBI Taxonomy" id="2874475"/>
    <lineage>
        <taxon>Bacteria</taxon>
        <taxon>Pseudomonadati</taxon>
        <taxon>Bacteroidota</taxon>
        <taxon>Flavobacteriia</taxon>
        <taxon>Flavobacteriales</taxon>
        <taxon>Flavobacteriaceae</taxon>
        <taxon>Aequorivita</taxon>
    </lineage>
</organism>
<dbReference type="RefSeq" id="WP_237602455.1">
    <property type="nucleotide sequence ID" value="NZ_JAIRBA010000009.1"/>
</dbReference>
<comment type="caution">
    <text evidence="2">The sequence shown here is derived from an EMBL/GenBank/DDBJ whole genome shotgun (WGS) entry which is preliminary data.</text>
</comment>
<dbReference type="EMBL" id="JAIRBA010000009">
    <property type="protein sequence ID" value="MCG2418646.1"/>
    <property type="molecule type" value="Genomic_DNA"/>
</dbReference>
<feature type="signal peptide" evidence="1">
    <location>
        <begin position="1"/>
        <end position="17"/>
    </location>
</feature>
<gene>
    <name evidence="2" type="ORF">K8089_06390</name>
</gene>
<keyword evidence="1" id="KW-0732">Signal</keyword>
<sequence>MKNLFLLILFFPAITYAQYTAVPDPNFENFLEANGMGDGVPGNGQVLTANIENVIDLVLPFNGNITDITGIEDFISLENLDASFNNIATVDLSANLLLENVVCCIQ</sequence>
<name>A0A9X1QSM5_9FLAO</name>
<feature type="chain" id="PRO_5040885966" evidence="1">
    <location>
        <begin position="18"/>
        <end position="106"/>
    </location>
</feature>
<evidence type="ECO:0000313" key="3">
    <source>
        <dbReference type="Proteomes" id="UP001139461"/>
    </source>
</evidence>
<protein>
    <submittedName>
        <fullName evidence="2">Uncharacterized protein</fullName>
    </submittedName>
</protein>
<proteinExistence type="predicted"/>